<dbReference type="RefSeq" id="WP_315732999.1">
    <property type="nucleotide sequence ID" value="NZ_JAVYII010000004.1"/>
</dbReference>
<protein>
    <recommendedName>
        <fullName evidence="4">J domain-containing protein</fullName>
    </recommendedName>
</protein>
<name>A0ABU3PWG3_9ACTN</name>
<dbReference type="InterPro" id="IPR036869">
    <property type="entry name" value="J_dom_sf"/>
</dbReference>
<feature type="compositionally biased region" description="Pro residues" evidence="1">
    <location>
        <begin position="46"/>
        <end position="57"/>
    </location>
</feature>
<proteinExistence type="predicted"/>
<organism evidence="2 3">
    <name type="scientific">Nocardioides imazamoxiresistens</name>
    <dbReference type="NCBI Taxonomy" id="3231893"/>
    <lineage>
        <taxon>Bacteria</taxon>
        <taxon>Bacillati</taxon>
        <taxon>Actinomycetota</taxon>
        <taxon>Actinomycetes</taxon>
        <taxon>Propionibacteriales</taxon>
        <taxon>Nocardioidaceae</taxon>
        <taxon>Nocardioides</taxon>
    </lineage>
</organism>
<evidence type="ECO:0000313" key="2">
    <source>
        <dbReference type="EMBL" id="MDT9593504.1"/>
    </source>
</evidence>
<sequence length="106" mass="11879">MTPGGTDPDRQRELRRARRAAAMLHHPDRGGDVDAFVRVMAALDPHAPPGTPDPAEPPAAVRVDATATPRWRRVLTRTRRRGRDAVALVRRRLPRSAPGSRRYYDL</sequence>
<comment type="caution">
    <text evidence="2">The sequence shown here is derived from an EMBL/GenBank/DDBJ whole genome shotgun (WGS) entry which is preliminary data.</text>
</comment>
<evidence type="ECO:0000256" key="1">
    <source>
        <dbReference type="SAM" id="MobiDB-lite"/>
    </source>
</evidence>
<dbReference type="SUPFAM" id="SSF46565">
    <property type="entry name" value="Chaperone J-domain"/>
    <property type="match status" value="1"/>
</dbReference>
<evidence type="ECO:0008006" key="4">
    <source>
        <dbReference type="Google" id="ProtNLM"/>
    </source>
</evidence>
<dbReference type="EMBL" id="JAVYII010000004">
    <property type="protein sequence ID" value="MDT9593504.1"/>
    <property type="molecule type" value="Genomic_DNA"/>
</dbReference>
<reference evidence="2 3" key="1">
    <citation type="submission" date="2023-08" db="EMBL/GenBank/DDBJ databases">
        <title>Nocardioides seae sp. nov., a bacterium isolated from a soil.</title>
        <authorList>
            <person name="Wang X."/>
        </authorList>
    </citation>
    <scope>NUCLEOTIDE SEQUENCE [LARGE SCALE GENOMIC DNA]</scope>
    <source>
        <strain evidence="2 3">YZH12</strain>
    </source>
</reference>
<feature type="region of interest" description="Disordered" evidence="1">
    <location>
        <begin position="44"/>
        <end position="67"/>
    </location>
</feature>
<gene>
    <name evidence="2" type="ORF">RDV89_10535</name>
</gene>
<accession>A0ABU3PWG3</accession>
<keyword evidence="3" id="KW-1185">Reference proteome</keyword>
<dbReference type="Proteomes" id="UP001268542">
    <property type="component" value="Unassembled WGS sequence"/>
</dbReference>
<evidence type="ECO:0000313" key="3">
    <source>
        <dbReference type="Proteomes" id="UP001268542"/>
    </source>
</evidence>